<feature type="region of interest" description="Disordered" evidence="1">
    <location>
        <begin position="39"/>
        <end position="103"/>
    </location>
</feature>
<sequence length="180" mass="19349">MTLDIIYLEISKKRNKGNCKSYQSTTFGNLKRERINATSVAGGSVRRKSSLPPPTAPFHHHFQQPPIVPLSLLALPPPPPSLSPPPPPPLPPPPPPPPPPAAALLVPHLAAAAPATTKKGGYERNIREIDHQEYAQHLETPGEDTRTTTKLSAFSLSSFSSSFSSSLVREGRAVTLPGHE</sequence>
<keyword evidence="3" id="KW-1185">Reference proteome</keyword>
<dbReference type="Proteomes" id="UP001607303">
    <property type="component" value="Unassembled WGS sequence"/>
</dbReference>
<evidence type="ECO:0000256" key="1">
    <source>
        <dbReference type="SAM" id="MobiDB-lite"/>
    </source>
</evidence>
<evidence type="ECO:0000313" key="3">
    <source>
        <dbReference type="Proteomes" id="UP001607303"/>
    </source>
</evidence>
<dbReference type="AlphaFoldDB" id="A0ABD2CZM3"/>
<feature type="compositionally biased region" description="Pro residues" evidence="1">
    <location>
        <begin position="75"/>
        <end position="101"/>
    </location>
</feature>
<proteinExistence type="predicted"/>
<reference evidence="2 3" key="1">
    <citation type="journal article" date="2024" name="Ann. Entomol. Soc. Am.">
        <title>Genomic analyses of the southern and eastern yellowjacket wasps (Hymenoptera: Vespidae) reveal evolutionary signatures of social life.</title>
        <authorList>
            <person name="Catto M.A."/>
            <person name="Caine P.B."/>
            <person name="Orr S.E."/>
            <person name="Hunt B.G."/>
            <person name="Goodisman M.A.D."/>
        </authorList>
    </citation>
    <scope>NUCLEOTIDE SEQUENCE [LARGE SCALE GENOMIC DNA]</scope>
    <source>
        <strain evidence="2">232</strain>
        <tissue evidence="2">Head and thorax</tissue>
    </source>
</reference>
<gene>
    <name evidence="2" type="ORF">V1477_001581</name>
</gene>
<organism evidence="2 3">
    <name type="scientific">Vespula maculifrons</name>
    <name type="common">Eastern yellow jacket</name>
    <name type="synonym">Wasp</name>
    <dbReference type="NCBI Taxonomy" id="7453"/>
    <lineage>
        <taxon>Eukaryota</taxon>
        <taxon>Metazoa</taxon>
        <taxon>Ecdysozoa</taxon>
        <taxon>Arthropoda</taxon>
        <taxon>Hexapoda</taxon>
        <taxon>Insecta</taxon>
        <taxon>Pterygota</taxon>
        <taxon>Neoptera</taxon>
        <taxon>Endopterygota</taxon>
        <taxon>Hymenoptera</taxon>
        <taxon>Apocrita</taxon>
        <taxon>Aculeata</taxon>
        <taxon>Vespoidea</taxon>
        <taxon>Vespidae</taxon>
        <taxon>Vespinae</taxon>
        <taxon>Vespula</taxon>
    </lineage>
</organism>
<name>A0ABD2CZM3_VESMC</name>
<comment type="caution">
    <text evidence="2">The sequence shown here is derived from an EMBL/GenBank/DDBJ whole genome shotgun (WGS) entry which is preliminary data.</text>
</comment>
<evidence type="ECO:0000313" key="2">
    <source>
        <dbReference type="EMBL" id="KAL2750085.1"/>
    </source>
</evidence>
<dbReference type="EMBL" id="JAYRBN010000025">
    <property type="protein sequence ID" value="KAL2750085.1"/>
    <property type="molecule type" value="Genomic_DNA"/>
</dbReference>
<accession>A0ABD2CZM3</accession>
<protein>
    <submittedName>
        <fullName evidence="2">Uncharacterized protein</fullName>
    </submittedName>
</protein>